<proteinExistence type="predicted"/>
<evidence type="ECO:0000256" key="3">
    <source>
        <dbReference type="ARBA" id="ARBA00022737"/>
    </source>
</evidence>
<dbReference type="PANTHER" id="PTHR32479:SF19">
    <property type="entry name" value="ANAEROBIC GLYCEROL-3-PHOSPHATE DEHYDROGENASE SUBUNIT C"/>
    <property type="match status" value="1"/>
</dbReference>
<reference evidence="8 9" key="1">
    <citation type="submission" date="2016-10" db="EMBL/GenBank/DDBJ databases">
        <authorList>
            <person name="de Groot N.N."/>
        </authorList>
    </citation>
    <scope>NUCLEOTIDE SEQUENCE [LARGE SCALE GENOMIC DNA]</scope>
    <source>
        <strain evidence="8 9">DSM 16859</strain>
    </source>
</reference>
<dbReference type="Pfam" id="PF13183">
    <property type="entry name" value="Fer4_8"/>
    <property type="match status" value="1"/>
</dbReference>
<dbReference type="EMBL" id="FOGZ01000004">
    <property type="protein sequence ID" value="SER62692.1"/>
    <property type="molecule type" value="Genomic_DNA"/>
</dbReference>
<dbReference type="Gene3D" id="1.10.1060.10">
    <property type="entry name" value="Alpha-helical ferredoxin"/>
    <property type="match status" value="1"/>
</dbReference>
<dbReference type="GO" id="GO:0009061">
    <property type="term" value="P:anaerobic respiration"/>
    <property type="evidence" value="ECO:0007669"/>
    <property type="project" value="InterPro"/>
</dbReference>
<sequence>MTETRRLDASTRQPTQAWSGNGSDMSVWEHLRKASPRLNHNPNSYEAQQLNRVSLDQCVKCTICETQCPVARVTELFSGPKYVGPQAERFRNGESVDHTLDYCSSCGICTLACPQGVRVAEINSMARAVMKQGHMPLRDRLITQTTLEGKLMTPIAPVANWALRRKPIRVAVEKVVGVHRDAPMPVAQRQTVQGWLKHRSGPTPRRSDQPARGPVIFFTGCAGAYFEVETSKKTIEVLEYLGFDVIVPKQGCCGLAEQSNGLFDGARAKIRALCEQLSAAGREPTIVSSSGSCAGMVKHEAHEIMGVEDPQVLDVGARLRETSEFLLDLYDHGQLPTDFRRIDSRFVYHAPCQLKAQGMGMPAIRLMELVPGVQVVESDENCCGIAGTYGLKKEKYEIAQAVGRPLFEKIKATNKEFAVCDTETCRWQIREGSGAKTVHPIHLIHAAYGLSEIDSPQV</sequence>
<dbReference type="AlphaFoldDB" id="A0A1H9QQF5"/>
<feature type="region of interest" description="Disordered" evidence="6">
    <location>
        <begin position="1"/>
        <end position="23"/>
    </location>
</feature>
<dbReference type="InterPro" id="IPR009051">
    <property type="entry name" value="Helical_ferredxn"/>
</dbReference>
<dbReference type="GO" id="GO:0016491">
    <property type="term" value="F:oxidoreductase activity"/>
    <property type="evidence" value="ECO:0007669"/>
    <property type="project" value="UniProtKB-ARBA"/>
</dbReference>
<evidence type="ECO:0000256" key="2">
    <source>
        <dbReference type="ARBA" id="ARBA00022723"/>
    </source>
</evidence>
<dbReference type="GO" id="GO:0051539">
    <property type="term" value="F:4 iron, 4 sulfur cluster binding"/>
    <property type="evidence" value="ECO:0007669"/>
    <property type="project" value="UniProtKB-KW"/>
</dbReference>
<dbReference type="NCBIfam" id="NF008369">
    <property type="entry name" value="PRK11168.1"/>
    <property type="match status" value="1"/>
</dbReference>
<dbReference type="InterPro" id="IPR017900">
    <property type="entry name" value="4Fe4S_Fe_S_CS"/>
</dbReference>
<keyword evidence="4" id="KW-0408">Iron</keyword>
<dbReference type="STRING" id="64702.SAMN05443377_10457"/>
<organism evidence="8 9">
    <name type="scientific">Propionibacterium cyclohexanicum</name>
    <dbReference type="NCBI Taxonomy" id="64702"/>
    <lineage>
        <taxon>Bacteria</taxon>
        <taxon>Bacillati</taxon>
        <taxon>Actinomycetota</taxon>
        <taxon>Actinomycetes</taxon>
        <taxon>Propionibacteriales</taxon>
        <taxon>Propionibacteriaceae</taxon>
        <taxon>Propionibacterium</taxon>
    </lineage>
</organism>
<accession>A0A1H9QQF5</accession>
<dbReference type="InterPro" id="IPR017896">
    <property type="entry name" value="4Fe4S_Fe-S-bd"/>
</dbReference>
<evidence type="ECO:0000256" key="5">
    <source>
        <dbReference type="ARBA" id="ARBA00023014"/>
    </source>
</evidence>
<gene>
    <name evidence="8" type="ORF">SAMN05443377_10457</name>
</gene>
<dbReference type="InterPro" id="IPR004017">
    <property type="entry name" value="Cys_rich_dom"/>
</dbReference>
<protein>
    <submittedName>
        <fullName evidence="8">Glycerol-3-phosphate dehydrogenase subunit C</fullName>
    </submittedName>
</protein>
<dbReference type="PANTHER" id="PTHR32479">
    <property type="entry name" value="GLYCOLATE OXIDASE IRON-SULFUR SUBUNIT"/>
    <property type="match status" value="1"/>
</dbReference>
<dbReference type="GO" id="GO:0009331">
    <property type="term" value="C:glycerol-3-phosphate dehydrogenase (FAD) complex"/>
    <property type="evidence" value="ECO:0007669"/>
    <property type="project" value="InterPro"/>
</dbReference>
<feature type="compositionally biased region" description="Polar residues" evidence="6">
    <location>
        <begin position="10"/>
        <end position="23"/>
    </location>
</feature>
<dbReference type="GO" id="GO:0046872">
    <property type="term" value="F:metal ion binding"/>
    <property type="evidence" value="ECO:0007669"/>
    <property type="project" value="UniProtKB-KW"/>
</dbReference>
<keyword evidence="1" id="KW-0004">4Fe-4S</keyword>
<dbReference type="Proteomes" id="UP000198815">
    <property type="component" value="Unassembled WGS sequence"/>
</dbReference>
<dbReference type="PROSITE" id="PS00198">
    <property type="entry name" value="4FE4S_FER_1"/>
    <property type="match status" value="2"/>
</dbReference>
<keyword evidence="2" id="KW-0479">Metal-binding</keyword>
<name>A0A1H9QQF5_9ACTN</name>
<dbReference type="InterPro" id="IPR017753">
    <property type="entry name" value="G3P_DH_GlpC_su"/>
</dbReference>
<keyword evidence="3" id="KW-0677">Repeat</keyword>
<dbReference type="Pfam" id="PF02754">
    <property type="entry name" value="CCG"/>
    <property type="match status" value="2"/>
</dbReference>
<dbReference type="NCBIfam" id="TIGR03379">
    <property type="entry name" value="glycerol3P_GlpC"/>
    <property type="match status" value="1"/>
</dbReference>
<evidence type="ECO:0000313" key="8">
    <source>
        <dbReference type="EMBL" id="SER62692.1"/>
    </source>
</evidence>
<dbReference type="SUPFAM" id="SSF46548">
    <property type="entry name" value="alpha-helical ferredoxin"/>
    <property type="match status" value="1"/>
</dbReference>
<keyword evidence="9" id="KW-1185">Reference proteome</keyword>
<keyword evidence="5" id="KW-0411">Iron-sulfur</keyword>
<evidence type="ECO:0000256" key="1">
    <source>
        <dbReference type="ARBA" id="ARBA00022485"/>
    </source>
</evidence>
<feature type="domain" description="4Fe-4S ferredoxin-type" evidence="7">
    <location>
        <begin position="49"/>
        <end position="79"/>
    </location>
</feature>
<evidence type="ECO:0000256" key="6">
    <source>
        <dbReference type="SAM" id="MobiDB-lite"/>
    </source>
</evidence>
<evidence type="ECO:0000313" key="9">
    <source>
        <dbReference type="Proteomes" id="UP000198815"/>
    </source>
</evidence>
<evidence type="ECO:0000256" key="4">
    <source>
        <dbReference type="ARBA" id="ARBA00023004"/>
    </source>
</evidence>
<dbReference type="GO" id="GO:0016020">
    <property type="term" value="C:membrane"/>
    <property type="evidence" value="ECO:0007669"/>
    <property type="project" value="InterPro"/>
</dbReference>
<evidence type="ECO:0000259" key="7">
    <source>
        <dbReference type="PROSITE" id="PS51379"/>
    </source>
</evidence>
<dbReference type="PROSITE" id="PS51379">
    <property type="entry name" value="4FE4S_FER_2"/>
    <property type="match status" value="2"/>
</dbReference>
<feature type="domain" description="4Fe-4S ferredoxin-type" evidence="7">
    <location>
        <begin position="92"/>
        <end position="123"/>
    </location>
</feature>